<keyword evidence="3" id="KW-1185">Reference proteome</keyword>
<dbReference type="Pfam" id="PF08570">
    <property type="entry name" value="DUF1761"/>
    <property type="match status" value="1"/>
</dbReference>
<keyword evidence="1" id="KW-0812">Transmembrane</keyword>
<organism evidence="2 3">
    <name type="scientific">Hymenobacter bucti</name>
    <dbReference type="NCBI Taxonomy" id="1844114"/>
    <lineage>
        <taxon>Bacteria</taxon>
        <taxon>Pseudomonadati</taxon>
        <taxon>Bacteroidota</taxon>
        <taxon>Cytophagia</taxon>
        <taxon>Cytophagales</taxon>
        <taxon>Hymenobacteraceae</taxon>
        <taxon>Hymenobacter</taxon>
    </lineage>
</organism>
<proteinExistence type="predicted"/>
<name>A0ABW4QQ93_9BACT</name>
<protein>
    <submittedName>
        <fullName evidence="2">DUF1761 domain-containing protein</fullName>
    </submittedName>
</protein>
<evidence type="ECO:0000256" key="1">
    <source>
        <dbReference type="SAM" id="Phobius"/>
    </source>
</evidence>
<feature type="transmembrane region" description="Helical" evidence="1">
    <location>
        <begin position="86"/>
        <end position="107"/>
    </location>
</feature>
<feature type="transmembrane region" description="Helical" evidence="1">
    <location>
        <begin position="54"/>
        <end position="80"/>
    </location>
</feature>
<dbReference type="EMBL" id="JBHUFD010000001">
    <property type="protein sequence ID" value="MFD1871730.1"/>
    <property type="molecule type" value="Genomic_DNA"/>
</dbReference>
<gene>
    <name evidence="2" type="ORF">ACFSDX_04790</name>
</gene>
<sequence>MFNVLSSINWLGVAAAFIAYFLLGAMWYLGLFPKPYRASLGKENEPDTGQNQQLLYIVGPAVCALIITITCAVLLSALHINTYGNALRFALVVGVGYLFTNTVNIAINPNIPRPFFYGLITGSYHLVGMVLVNLLLVAL</sequence>
<keyword evidence="1" id="KW-0472">Membrane</keyword>
<feature type="transmembrane region" description="Helical" evidence="1">
    <location>
        <begin position="114"/>
        <end position="138"/>
    </location>
</feature>
<keyword evidence="1" id="KW-1133">Transmembrane helix</keyword>
<evidence type="ECO:0000313" key="2">
    <source>
        <dbReference type="EMBL" id="MFD1871730.1"/>
    </source>
</evidence>
<feature type="transmembrane region" description="Helical" evidence="1">
    <location>
        <begin position="12"/>
        <end position="33"/>
    </location>
</feature>
<evidence type="ECO:0000313" key="3">
    <source>
        <dbReference type="Proteomes" id="UP001597197"/>
    </source>
</evidence>
<accession>A0ABW4QQ93</accession>
<comment type="caution">
    <text evidence="2">The sequence shown here is derived from an EMBL/GenBank/DDBJ whole genome shotgun (WGS) entry which is preliminary data.</text>
</comment>
<dbReference type="InterPro" id="IPR013879">
    <property type="entry name" value="DUF1761"/>
</dbReference>
<dbReference type="Proteomes" id="UP001597197">
    <property type="component" value="Unassembled WGS sequence"/>
</dbReference>
<reference evidence="3" key="1">
    <citation type="journal article" date="2019" name="Int. J. Syst. Evol. Microbiol.">
        <title>The Global Catalogue of Microorganisms (GCM) 10K type strain sequencing project: providing services to taxonomists for standard genome sequencing and annotation.</title>
        <authorList>
            <consortium name="The Broad Institute Genomics Platform"/>
            <consortium name="The Broad Institute Genome Sequencing Center for Infectious Disease"/>
            <person name="Wu L."/>
            <person name="Ma J."/>
        </authorList>
    </citation>
    <scope>NUCLEOTIDE SEQUENCE [LARGE SCALE GENOMIC DNA]</scope>
    <source>
        <strain evidence="3">CGMCC 1.15795</strain>
    </source>
</reference>
<dbReference type="RefSeq" id="WP_382312048.1">
    <property type="nucleotide sequence ID" value="NZ_JBHUFD010000001.1"/>
</dbReference>